<feature type="region of interest" description="Disordered" evidence="1">
    <location>
        <begin position="309"/>
        <end position="331"/>
    </location>
</feature>
<dbReference type="RefSeq" id="WP_379692212.1">
    <property type="nucleotide sequence ID" value="NZ_JBHSXH010000005.1"/>
</dbReference>
<organism evidence="2 3">
    <name type="scientific">Halopelagius fulvigenes</name>
    <dbReference type="NCBI Taxonomy" id="1198324"/>
    <lineage>
        <taxon>Archaea</taxon>
        <taxon>Methanobacteriati</taxon>
        <taxon>Methanobacteriota</taxon>
        <taxon>Stenosarchaea group</taxon>
        <taxon>Halobacteria</taxon>
        <taxon>Halobacteriales</taxon>
        <taxon>Haloferacaceae</taxon>
    </lineage>
</organism>
<evidence type="ECO:0008006" key="4">
    <source>
        <dbReference type="Google" id="ProtNLM"/>
    </source>
</evidence>
<gene>
    <name evidence="2" type="ORF">ACFQEV_01795</name>
</gene>
<reference evidence="2 3" key="1">
    <citation type="journal article" date="2019" name="Int. J. Syst. Evol. Microbiol.">
        <title>The Global Catalogue of Microorganisms (GCM) 10K type strain sequencing project: providing services to taxonomists for standard genome sequencing and annotation.</title>
        <authorList>
            <consortium name="The Broad Institute Genomics Platform"/>
            <consortium name="The Broad Institute Genome Sequencing Center for Infectious Disease"/>
            <person name="Wu L."/>
            <person name="Ma J."/>
        </authorList>
    </citation>
    <scope>NUCLEOTIDE SEQUENCE [LARGE SCALE GENOMIC DNA]</scope>
    <source>
        <strain evidence="2 3">YIM 94188</strain>
    </source>
</reference>
<name>A0ABD5TT17_9EURY</name>
<sequence length="410" mass="47080">MSWDPDQLETLKEMVQWVCWGYRKRDGKDTKPPLSPVEGHTFAKSNDPKTWGTYEEAVEYHEREDTNTEGIGFMLSEQDVIAALDLDGCVHPETKEIEPWAEDIVARADSYTEFSPSITGLRIFVVGILPGGRNKRKQERTLDMPEWVVEEKNAEVEMYDDVRYMTYTGDQLPDTPDDVQKRANAIKEIHAEYVADDEADTSPPAQAASPNSVDVSADDSTEYTNEFGTTLEQVREWDNKLNNLLTHLEPGFPLPNDDDSPSGYDYSAVAKLLFWRFDDRDIANILRRYRNRDKLDRDDYLQRTIANAQRKVTDRCDPPQDRSPSKMPPSEAKVALEAMLSLYEDDPDREMQHREKIWECVVKIDADDVENFVPRVADVLDTREYAVQNHRTLARHEEENGPVVVEDGKT</sequence>
<feature type="region of interest" description="Disordered" evidence="1">
    <location>
        <begin position="196"/>
        <end position="219"/>
    </location>
</feature>
<protein>
    <recommendedName>
        <fullName evidence="4">DNA primase/polymerase bifunctional N-terminal domain-containing protein</fullName>
    </recommendedName>
</protein>
<accession>A0ABD5TT17</accession>
<feature type="non-terminal residue" evidence="2">
    <location>
        <position position="410"/>
    </location>
</feature>
<comment type="caution">
    <text evidence="2">The sequence shown here is derived from an EMBL/GenBank/DDBJ whole genome shotgun (WGS) entry which is preliminary data.</text>
</comment>
<evidence type="ECO:0000313" key="2">
    <source>
        <dbReference type="EMBL" id="MFC6823741.1"/>
    </source>
</evidence>
<keyword evidence="3" id="KW-1185">Reference proteome</keyword>
<evidence type="ECO:0000256" key="1">
    <source>
        <dbReference type="SAM" id="MobiDB-lite"/>
    </source>
</evidence>
<dbReference type="Proteomes" id="UP001596408">
    <property type="component" value="Unassembled WGS sequence"/>
</dbReference>
<evidence type="ECO:0000313" key="3">
    <source>
        <dbReference type="Proteomes" id="UP001596408"/>
    </source>
</evidence>
<feature type="compositionally biased region" description="Basic and acidic residues" evidence="1">
    <location>
        <begin position="311"/>
        <end position="324"/>
    </location>
</feature>
<dbReference type="AlphaFoldDB" id="A0ABD5TT17"/>
<dbReference type="EMBL" id="JBHSXH010000005">
    <property type="protein sequence ID" value="MFC6823741.1"/>
    <property type="molecule type" value="Genomic_DNA"/>
</dbReference>
<proteinExistence type="predicted"/>